<reference evidence="2" key="1">
    <citation type="submission" date="2016-11" db="EMBL/GenBank/DDBJ databases">
        <authorList>
            <person name="Varghese N."/>
            <person name="Submissions S."/>
        </authorList>
    </citation>
    <scope>NUCLEOTIDE SEQUENCE [LARGE SCALE GENOMIC DNA]</scope>
    <source>
        <strain evidence="2">DSM 21264</strain>
    </source>
</reference>
<accession>A0A1M5EMQ1</accession>
<proteinExistence type="predicted"/>
<organism evidence="1 2">
    <name type="scientific">Vibrio gazogenes DSM 21264 = NBRC 103151</name>
    <dbReference type="NCBI Taxonomy" id="1123492"/>
    <lineage>
        <taxon>Bacteria</taxon>
        <taxon>Pseudomonadati</taxon>
        <taxon>Pseudomonadota</taxon>
        <taxon>Gammaproteobacteria</taxon>
        <taxon>Vibrionales</taxon>
        <taxon>Vibrionaceae</taxon>
        <taxon>Vibrio</taxon>
    </lineage>
</organism>
<sequence>MHLKSLTLIVRQIWEPKAKKIKGVWGRNGGSVVWNAMTFFGFISILERAPVTFDRCQK</sequence>
<name>A0A1M5EMQ1_VIBGA</name>
<evidence type="ECO:0000313" key="1">
    <source>
        <dbReference type="EMBL" id="SHF80381.1"/>
    </source>
</evidence>
<dbReference type="Proteomes" id="UP000184159">
    <property type="component" value="Unassembled WGS sequence"/>
</dbReference>
<gene>
    <name evidence="1" type="ORF">SAMN02745781_03208</name>
</gene>
<evidence type="ECO:0000313" key="2">
    <source>
        <dbReference type="Proteomes" id="UP000184159"/>
    </source>
</evidence>
<keyword evidence="2" id="KW-1185">Reference proteome</keyword>
<protein>
    <submittedName>
        <fullName evidence="1">Uncharacterized protein</fullName>
    </submittedName>
</protein>
<dbReference type="AlphaFoldDB" id="A0A1M5EMQ1"/>
<dbReference type="EMBL" id="FQUH01000017">
    <property type="protein sequence ID" value="SHF80381.1"/>
    <property type="molecule type" value="Genomic_DNA"/>
</dbReference>